<protein>
    <submittedName>
        <fullName evidence="6">OmpA family protein</fullName>
    </submittedName>
</protein>
<reference evidence="6 7" key="1">
    <citation type="submission" date="2023-06" db="EMBL/GenBank/DDBJ databases">
        <title>Pelomonas sp. APW6 16S ribosomal RNA gene genome sequencing and assembly.</title>
        <authorList>
            <person name="Woo H."/>
        </authorList>
    </citation>
    <scope>NUCLEOTIDE SEQUENCE [LARGE SCALE GENOMIC DNA]</scope>
    <source>
        <strain evidence="6 7">APW6</strain>
    </source>
</reference>
<dbReference type="Pfam" id="PF00691">
    <property type="entry name" value="OmpA"/>
    <property type="match status" value="1"/>
</dbReference>
<dbReference type="PANTHER" id="PTHR30329">
    <property type="entry name" value="STATOR ELEMENT OF FLAGELLAR MOTOR COMPLEX"/>
    <property type="match status" value="1"/>
</dbReference>
<dbReference type="PRINTS" id="PR01023">
    <property type="entry name" value="NAFLGMOTY"/>
</dbReference>
<dbReference type="InterPro" id="IPR036737">
    <property type="entry name" value="OmpA-like_sf"/>
</dbReference>
<dbReference type="InterPro" id="IPR006665">
    <property type="entry name" value="OmpA-like"/>
</dbReference>
<keyword evidence="7" id="KW-1185">Reference proteome</keyword>
<organism evidence="6 7">
    <name type="scientific">Roseateles subflavus</name>
    <dbReference type="NCBI Taxonomy" id="3053353"/>
    <lineage>
        <taxon>Bacteria</taxon>
        <taxon>Pseudomonadati</taxon>
        <taxon>Pseudomonadota</taxon>
        <taxon>Betaproteobacteria</taxon>
        <taxon>Burkholderiales</taxon>
        <taxon>Sphaerotilaceae</taxon>
        <taxon>Roseateles</taxon>
    </lineage>
</organism>
<dbReference type="PROSITE" id="PS51123">
    <property type="entry name" value="OMPA_2"/>
    <property type="match status" value="1"/>
</dbReference>
<dbReference type="PANTHER" id="PTHR30329:SF20">
    <property type="entry name" value="EXPORTED PROTEIN"/>
    <property type="match status" value="1"/>
</dbReference>
<evidence type="ECO:0000256" key="1">
    <source>
        <dbReference type="ARBA" id="ARBA00004442"/>
    </source>
</evidence>
<accession>A0ABT7LLR1</accession>
<dbReference type="RefSeq" id="WP_285983870.1">
    <property type="nucleotide sequence ID" value="NZ_JASVDS010000005.1"/>
</dbReference>
<dbReference type="Proteomes" id="UP001238603">
    <property type="component" value="Unassembled WGS sequence"/>
</dbReference>
<dbReference type="PRINTS" id="PR01021">
    <property type="entry name" value="OMPADOMAIN"/>
</dbReference>
<evidence type="ECO:0000256" key="4">
    <source>
        <dbReference type="SAM" id="Coils"/>
    </source>
</evidence>
<feature type="domain" description="OmpA-like" evidence="5">
    <location>
        <begin position="158"/>
        <end position="275"/>
    </location>
</feature>
<comment type="subcellular location">
    <subcellularLocation>
        <location evidence="1">Cell outer membrane</location>
    </subcellularLocation>
</comment>
<evidence type="ECO:0000313" key="7">
    <source>
        <dbReference type="Proteomes" id="UP001238603"/>
    </source>
</evidence>
<feature type="coiled-coil region" evidence="4">
    <location>
        <begin position="129"/>
        <end position="156"/>
    </location>
</feature>
<dbReference type="SUPFAM" id="SSF103088">
    <property type="entry name" value="OmpA-like"/>
    <property type="match status" value="1"/>
</dbReference>
<evidence type="ECO:0000256" key="2">
    <source>
        <dbReference type="ARBA" id="ARBA00023136"/>
    </source>
</evidence>
<name>A0ABT7LLR1_9BURK</name>
<dbReference type="CDD" id="cd07185">
    <property type="entry name" value="OmpA_C-like"/>
    <property type="match status" value="1"/>
</dbReference>
<keyword evidence="4" id="KW-0175">Coiled coil</keyword>
<dbReference type="InterPro" id="IPR050330">
    <property type="entry name" value="Bact_OuterMem_StrucFunc"/>
</dbReference>
<dbReference type="EMBL" id="JASVDS010000005">
    <property type="protein sequence ID" value="MDL5033793.1"/>
    <property type="molecule type" value="Genomic_DNA"/>
</dbReference>
<gene>
    <name evidence="6" type="ORF">QRD43_17920</name>
</gene>
<dbReference type="Gene3D" id="3.30.1330.60">
    <property type="entry name" value="OmpA-like domain"/>
    <property type="match status" value="1"/>
</dbReference>
<proteinExistence type="predicted"/>
<evidence type="ECO:0000259" key="5">
    <source>
        <dbReference type="PROSITE" id="PS51123"/>
    </source>
</evidence>
<comment type="caution">
    <text evidence="6">The sequence shown here is derived from an EMBL/GenBank/DDBJ whole genome shotgun (WGS) entry which is preliminary data.</text>
</comment>
<sequence length="281" mass="31303">MRELKTLLTAVAVSALAACQTLPERDPALDAAEREYREAAADPTVQRQASAELAQVRGMLTRAQRYYSDERNLEQTRHLAYLASVDLQTLRAQASRRDADAQVQQSGAERDRLQLQARDAELARARAGEADARRTATDAQNQAARLQRDLAELDARSTQRGLTVVLKDMLFATGRAELQPGVRRSLERLAEVLRQHPERRVLIEGFTDSTGGAAMNQRLSQRRAEAVRGALVRSGVAPDRVEVRAFGEEYPVADNATAAGRQQNRRVEILFSDEQGRLNYR</sequence>
<evidence type="ECO:0000313" key="6">
    <source>
        <dbReference type="EMBL" id="MDL5033793.1"/>
    </source>
</evidence>
<dbReference type="InterPro" id="IPR025511">
    <property type="entry name" value="DUF4398"/>
</dbReference>
<dbReference type="PROSITE" id="PS51257">
    <property type="entry name" value="PROKAR_LIPOPROTEIN"/>
    <property type="match status" value="1"/>
</dbReference>
<dbReference type="InterPro" id="IPR006664">
    <property type="entry name" value="OMP_bac"/>
</dbReference>
<dbReference type="Pfam" id="PF14346">
    <property type="entry name" value="DUF4398"/>
    <property type="match status" value="1"/>
</dbReference>
<evidence type="ECO:0000256" key="3">
    <source>
        <dbReference type="PROSITE-ProRule" id="PRU00473"/>
    </source>
</evidence>
<keyword evidence="2 3" id="KW-0472">Membrane</keyword>